<feature type="domain" description="Azaphilone pigments biosynthesis cluster protein L N-terminal" evidence="1">
    <location>
        <begin position="1"/>
        <end position="135"/>
    </location>
</feature>
<dbReference type="OrthoDB" id="432483at2759"/>
<proteinExistence type="predicted"/>
<dbReference type="Proteomes" id="UP000800094">
    <property type="component" value="Unassembled WGS sequence"/>
</dbReference>
<evidence type="ECO:0000313" key="3">
    <source>
        <dbReference type="Proteomes" id="UP000800094"/>
    </source>
</evidence>
<evidence type="ECO:0000259" key="1">
    <source>
        <dbReference type="Pfam" id="PF17111"/>
    </source>
</evidence>
<accession>A0A6A6IP70</accession>
<reference evidence="2" key="1">
    <citation type="journal article" date="2020" name="Stud. Mycol.">
        <title>101 Dothideomycetes genomes: a test case for predicting lifestyles and emergence of pathogens.</title>
        <authorList>
            <person name="Haridas S."/>
            <person name="Albert R."/>
            <person name="Binder M."/>
            <person name="Bloem J."/>
            <person name="Labutti K."/>
            <person name="Salamov A."/>
            <person name="Andreopoulos B."/>
            <person name="Baker S."/>
            <person name="Barry K."/>
            <person name="Bills G."/>
            <person name="Bluhm B."/>
            <person name="Cannon C."/>
            <person name="Castanera R."/>
            <person name="Culley D."/>
            <person name="Daum C."/>
            <person name="Ezra D."/>
            <person name="Gonzalez J."/>
            <person name="Henrissat B."/>
            <person name="Kuo A."/>
            <person name="Liang C."/>
            <person name="Lipzen A."/>
            <person name="Lutzoni F."/>
            <person name="Magnuson J."/>
            <person name="Mondo S."/>
            <person name="Nolan M."/>
            <person name="Ohm R."/>
            <person name="Pangilinan J."/>
            <person name="Park H.-J."/>
            <person name="Ramirez L."/>
            <person name="Alfaro M."/>
            <person name="Sun H."/>
            <person name="Tritt A."/>
            <person name="Yoshinaga Y."/>
            <person name="Zwiers L.-H."/>
            <person name="Turgeon B."/>
            <person name="Goodwin S."/>
            <person name="Spatafora J."/>
            <person name="Crous P."/>
            <person name="Grigoriev I."/>
        </authorList>
    </citation>
    <scope>NUCLEOTIDE SEQUENCE</scope>
    <source>
        <strain evidence="2">CBS 122368</strain>
    </source>
</reference>
<dbReference type="RefSeq" id="XP_033687329.1">
    <property type="nucleotide sequence ID" value="XM_033832988.1"/>
</dbReference>
<evidence type="ECO:0000313" key="2">
    <source>
        <dbReference type="EMBL" id="KAF2252325.1"/>
    </source>
</evidence>
<dbReference type="AlphaFoldDB" id="A0A6A6IP70"/>
<dbReference type="InterPro" id="IPR031348">
    <property type="entry name" value="PigL_N"/>
</dbReference>
<gene>
    <name evidence="2" type="ORF">BU26DRAFT_562072</name>
</gene>
<dbReference type="GeneID" id="54586318"/>
<dbReference type="EMBL" id="ML987192">
    <property type="protein sequence ID" value="KAF2252325.1"/>
    <property type="molecule type" value="Genomic_DNA"/>
</dbReference>
<keyword evidence="3" id="KW-1185">Reference proteome</keyword>
<name>A0A6A6IP70_9PLEO</name>
<dbReference type="Pfam" id="PF17111">
    <property type="entry name" value="PigL_N"/>
    <property type="match status" value="1"/>
</dbReference>
<protein>
    <recommendedName>
        <fullName evidence="1">Azaphilone pigments biosynthesis cluster protein L N-terminal domain-containing protein</fullName>
    </recommendedName>
</protein>
<sequence>MDPLSVTAGVIAVVGLAAKTCEGLYSTVERISEAPKDLQQHLACIQHLRSTFDMIAQLENEESFTPEFIARLEGCMHDLQHMEQLAHSFNERLQHGRMTKRAWTRIRLSLGDQRRDLRNQLSRVESYHRAFSLDLLALNM</sequence>
<organism evidence="2 3">
    <name type="scientific">Trematosphaeria pertusa</name>
    <dbReference type="NCBI Taxonomy" id="390896"/>
    <lineage>
        <taxon>Eukaryota</taxon>
        <taxon>Fungi</taxon>
        <taxon>Dikarya</taxon>
        <taxon>Ascomycota</taxon>
        <taxon>Pezizomycotina</taxon>
        <taxon>Dothideomycetes</taxon>
        <taxon>Pleosporomycetidae</taxon>
        <taxon>Pleosporales</taxon>
        <taxon>Massarineae</taxon>
        <taxon>Trematosphaeriaceae</taxon>
        <taxon>Trematosphaeria</taxon>
    </lineage>
</organism>